<comment type="pathway">
    <text evidence="2">Secondary metabolite biosynthesis.</text>
</comment>
<feature type="transmembrane region" description="Helical" evidence="11">
    <location>
        <begin position="7"/>
        <end position="28"/>
    </location>
</feature>
<dbReference type="InterPro" id="IPR001128">
    <property type="entry name" value="Cyt_P450"/>
</dbReference>
<evidence type="ECO:0000256" key="4">
    <source>
        <dbReference type="ARBA" id="ARBA00022617"/>
    </source>
</evidence>
<evidence type="ECO:0000256" key="2">
    <source>
        <dbReference type="ARBA" id="ARBA00005179"/>
    </source>
</evidence>
<evidence type="ECO:0000256" key="1">
    <source>
        <dbReference type="ARBA" id="ARBA00001971"/>
    </source>
</evidence>
<evidence type="ECO:0000256" key="5">
    <source>
        <dbReference type="ARBA" id="ARBA00022723"/>
    </source>
</evidence>
<dbReference type="GO" id="GO:0004497">
    <property type="term" value="F:monooxygenase activity"/>
    <property type="evidence" value="ECO:0007669"/>
    <property type="project" value="UniProtKB-KW"/>
</dbReference>
<keyword evidence="11" id="KW-0812">Transmembrane</keyword>
<reference evidence="12 13" key="1">
    <citation type="journal article" date="2018" name="Biotechnol. Biofuels">
        <title>Integrative visual omics of the white-rot fungus Polyporus brumalis exposes the biotechnological potential of its oxidative enzymes for delignifying raw plant biomass.</title>
        <authorList>
            <person name="Miyauchi S."/>
            <person name="Rancon A."/>
            <person name="Drula E."/>
            <person name="Hage H."/>
            <person name="Chaduli D."/>
            <person name="Favel A."/>
            <person name="Grisel S."/>
            <person name="Henrissat B."/>
            <person name="Herpoel-Gimbert I."/>
            <person name="Ruiz-Duenas F.J."/>
            <person name="Chevret D."/>
            <person name="Hainaut M."/>
            <person name="Lin J."/>
            <person name="Wang M."/>
            <person name="Pangilinan J."/>
            <person name="Lipzen A."/>
            <person name="Lesage-Meessen L."/>
            <person name="Navarro D."/>
            <person name="Riley R."/>
            <person name="Grigoriev I.V."/>
            <person name="Zhou S."/>
            <person name="Raouche S."/>
            <person name="Rosso M.N."/>
        </authorList>
    </citation>
    <scope>NUCLEOTIDE SEQUENCE [LARGE SCALE GENOMIC DNA]</scope>
    <source>
        <strain evidence="12 13">BRFM 1820</strain>
    </source>
</reference>
<keyword evidence="6 10" id="KW-0560">Oxidoreductase</keyword>
<name>A0A371D8I5_9APHY</name>
<dbReference type="GO" id="GO:0005506">
    <property type="term" value="F:iron ion binding"/>
    <property type="evidence" value="ECO:0007669"/>
    <property type="project" value="InterPro"/>
</dbReference>
<keyword evidence="11" id="KW-1133">Transmembrane helix</keyword>
<dbReference type="Pfam" id="PF00067">
    <property type="entry name" value="p450"/>
    <property type="match status" value="1"/>
</dbReference>
<dbReference type="GO" id="GO:0020037">
    <property type="term" value="F:heme binding"/>
    <property type="evidence" value="ECO:0007669"/>
    <property type="project" value="InterPro"/>
</dbReference>
<keyword evidence="8 10" id="KW-0503">Monooxygenase</keyword>
<evidence type="ECO:0000256" key="9">
    <source>
        <dbReference type="PIRSR" id="PIRSR602401-1"/>
    </source>
</evidence>
<dbReference type="OrthoDB" id="1470350at2759"/>
<evidence type="ECO:0000256" key="8">
    <source>
        <dbReference type="ARBA" id="ARBA00023033"/>
    </source>
</evidence>
<evidence type="ECO:0000256" key="10">
    <source>
        <dbReference type="RuleBase" id="RU000461"/>
    </source>
</evidence>
<dbReference type="CDD" id="cd11069">
    <property type="entry name" value="CYP_FUM15-like"/>
    <property type="match status" value="1"/>
</dbReference>
<dbReference type="SUPFAM" id="SSF48264">
    <property type="entry name" value="Cytochrome P450"/>
    <property type="match status" value="1"/>
</dbReference>
<evidence type="ECO:0000256" key="6">
    <source>
        <dbReference type="ARBA" id="ARBA00023002"/>
    </source>
</evidence>
<dbReference type="InterPro" id="IPR050121">
    <property type="entry name" value="Cytochrome_P450_monoxygenase"/>
</dbReference>
<dbReference type="GO" id="GO:0016705">
    <property type="term" value="F:oxidoreductase activity, acting on paired donors, with incorporation or reduction of molecular oxygen"/>
    <property type="evidence" value="ECO:0007669"/>
    <property type="project" value="InterPro"/>
</dbReference>
<gene>
    <name evidence="12" type="ORF">OH76DRAFT_1404396</name>
</gene>
<dbReference type="InterPro" id="IPR036396">
    <property type="entry name" value="Cyt_P450_sf"/>
</dbReference>
<proteinExistence type="inferred from homology"/>
<dbReference type="Gene3D" id="1.10.630.10">
    <property type="entry name" value="Cytochrome P450"/>
    <property type="match status" value="1"/>
</dbReference>
<protein>
    <submittedName>
        <fullName evidence="12">Cytochrome-450 hydroxylase</fullName>
    </submittedName>
</protein>
<dbReference type="PANTHER" id="PTHR24305">
    <property type="entry name" value="CYTOCHROME P450"/>
    <property type="match status" value="1"/>
</dbReference>
<keyword evidence="13" id="KW-1185">Reference proteome</keyword>
<keyword evidence="4 9" id="KW-0349">Heme</keyword>
<dbReference type="AlphaFoldDB" id="A0A371D8I5"/>
<dbReference type="InterPro" id="IPR017972">
    <property type="entry name" value="Cyt_P450_CS"/>
</dbReference>
<dbReference type="PRINTS" id="PR00385">
    <property type="entry name" value="P450"/>
</dbReference>
<keyword evidence="7 9" id="KW-0408">Iron</keyword>
<keyword evidence="5 9" id="KW-0479">Metal-binding</keyword>
<evidence type="ECO:0000256" key="11">
    <source>
        <dbReference type="SAM" id="Phobius"/>
    </source>
</evidence>
<dbReference type="Proteomes" id="UP000256964">
    <property type="component" value="Unassembled WGS sequence"/>
</dbReference>
<feature type="binding site" description="axial binding residue" evidence="9">
    <location>
        <position position="503"/>
    </location>
    <ligand>
        <name>heme</name>
        <dbReference type="ChEBI" id="CHEBI:30413"/>
    </ligand>
    <ligandPart>
        <name>Fe</name>
        <dbReference type="ChEBI" id="CHEBI:18248"/>
    </ligandPart>
</feature>
<comment type="similarity">
    <text evidence="3 10">Belongs to the cytochrome P450 family.</text>
</comment>
<dbReference type="STRING" id="139420.A0A371D8I5"/>
<dbReference type="PANTHER" id="PTHR24305:SF166">
    <property type="entry name" value="CYTOCHROME P450 12A4, MITOCHONDRIAL-RELATED"/>
    <property type="match status" value="1"/>
</dbReference>
<dbReference type="EMBL" id="KZ857409">
    <property type="protein sequence ID" value="RDX48841.1"/>
    <property type="molecule type" value="Genomic_DNA"/>
</dbReference>
<dbReference type="InterPro" id="IPR002401">
    <property type="entry name" value="Cyt_P450_E_grp-I"/>
</dbReference>
<dbReference type="PRINTS" id="PR00463">
    <property type="entry name" value="EP450I"/>
</dbReference>
<dbReference type="PROSITE" id="PS00086">
    <property type="entry name" value="CYTOCHROME_P450"/>
    <property type="match status" value="1"/>
</dbReference>
<evidence type="ECO:0000256" key="3">
    <source>
        <dbReference type="ARBA" id="ARBA00010617"/>
    </source>
</evidence>
<evidence type="ECO:0000313" key="12">
    <source>
        <dbReference type="EMBL" id="RDX48841.1"/>
    </source>
</evidence>
<evidence type="ECO:0000313" key="13">
    <source>
        <dbReference type="Proteomes" id="UP000256964"/>
    </source>
</evidence>
<comment type="cofactor">
    <cofactor evidence="1 9">
        <name>heme</name>
        <dbReference type="ChEBI" id="CHEBI:30413"/>
    </cofactor>
</comment>
<sequence>MSHSSSLLYSFLAASIAVGAAYLFYLAVLEPAWNPLRKLPGPPTRSLFGNHMGMVLDPSRSPRIHEAFVKHYGRNVRIRGFLPWDQRLFTLDPVSLAHILKHSTIYEKPWQSRALIGGLIGIGMLAAEGQVHKRQRRVGTPAFSIQNMRALVPVTFQKAMELKERWLALIADAQHAPDGERSQGGARLDVCHWVSRATFDVIGLAGFDYQFNAIHDESNELFMAYKEMFEIAVSQQGGGLWELVIVYAPFLDRFAPGQRYTVVKKSQAVIKRVAGRLIQEKKRKIEEAEKAGTTYGGKDLLSALLRSNAAADLPPDQRISDEDILNNINTFMFAGSDTSSLSVTWILYLLSVYPEVQDRLRAELLSIAPTAPLESLAQDEIASLYAKIAELPYLENVVRETLRLIPPVHSSIRVATKDDVIPTSTPVKMQNKYGEYEEVNSFVMPKGSCVHVPIEAFNLDREVWGPDGWAFKPERWDNLPEAVKAQPGLYNNILTFSAGPRSCIGVKFSIIEIKMFMFVLVTNFKFAQCDKVGKANVVLTRPYVMGKHKEGSQCPLLVTPYVREAQE</sequence>
<keyword evidence="11" id="KW-0472">Membrane</keyword>
<accession>A0A371D8I5</accession>
<organism evidence="12 13">
    <name type="scientific">Lentinus brumalis</name>
    <dbReference type="NCBI Taxonomy" id="2498619"/>
    <lineage>
        <taxon>Eukaryota</taxon>
        <taxon>Fungi</taxon>
        <taxon>Dikarya</taxon>
        <taxon>Basidiomycota</taxon>
        <taxon>Agaricomycotina</taxon>
        <taxon>Agaricomycetes</taxon>
        <taxon>Polyporales</taxon>
        <taxon>Polyporaceae</taxon>
        <taxon>Lentinus</taxon>
    </lineage>
</organism>
<evidence type="ECO:0000256" key="7">
    <source>
        <dbReference type="ARBA" id="ARBA00023004"/>
    </source>
</evidence>